<dbReference type="EMBL" id="ML743558">
    <property type="protein sequence ID" value="KAE8141270.1"/>
    <property type="molecule type" value="Genomic_DNA"/>
</dbReference>
<dbReference type="GeneID" id="43643149"/>
<sequence>MLYSKITAVVVAILPLSVTARFYYPTATNVRLYSEPSFDGEVQDPYIRRCTDLDPPLRHNLGSAEVKRGHYCRLYRHQGCAGYEGFVDEGSWPDLLQYDTQSVFCDIKQYD</sequence>
<dbReference type="RefSeq" id="XP_031917333.1">
    <property type="nucleotide sequence ID" value="XM_032058939.1"/>
</dbReference>
<dbReference type="AlphaFoldDB" id="A0A5N6T4Q6"/>
<dbReference type="SUPFAM" id="SSF49695">
    <property type="entry name" value="gamma-Crystallin-like"/>
    <property type="match status" value="1"/>
</dbReference>
<name>A0A5N6T4Q6_ASPPS</name>
<reference evidence="1 2" key="1">
    <citation type="submission" date="2019-04" db="EMBL/GenBank/DDBJ databases">
        <title>Friends and foes A comparative genomics study of 23 Aspergillus species from section Flavi.</title>
        <authorList>
            <consortium name="DOE Joint Genome Institute"/>
            <person name="Kjaerbolling I."/>
            <person name="Vesth T."/>
            <person name="Frisvad J.C."/>
            <person name="Nybo J.L."/>
            <person name="Theobald S."/>
            <person name="Kildgaard S."/>
            <person name="Isbrandt T."/>
            <person name="Kuo A."/>
            <person name="Sato A."/>
            <person name="Lyhne E.K."/>
            <person name="Kogle M.E."/>
            <person name="Wiebenga A."/>
            <person name="Kun R.S."/>
            <person name="Lubbers R.J."/>
            <person name="Makela M.R."/>
            <person name="Barry K."/>
            <person name="Chovatia M."/>
            <person name="Clum A."/>
            <person name="Daum C."/>
            <person name="Haridas S."/>
            <person name="He G."/>
            <person name="LaButti K."/>
            <person name="Lipzen A."/>
            <person name="Mondo S."/>
            <person name="Riley R."/>
            <person name="Salamov A."/>
            <person name="Simmons B.A."/>
            <person name="Magnuson J.K."/>
            <person name="Henrissat B."/>
            <person name="Mortensen U.H."/>
            <person name="Larsen T.O."/>
            <person name="Devries R.P."/>
            <person name="Grigoriev I.V."/>
            <person name="Machida M."/>
            <person name="Baker S.E."/>
            <person name="Andersen M.R."/>
        </authorList>
    </citation>
    <scope>NUCLEOTIDE SEQUENCE [LARGE SCALE GENOMIC DNA]</scope>
    <source>
        <strain evidence="1 2">CBS 117625</strain>
    </source>
</reference>
<accession>A0A5N6T4Q6</accession>
<gene>
    <name evidence="1" type="ORF">BDV38DRAFT_279175</name>
</gene>
<evidence type="ECO:0000313" key="2">
    <source>
        <dbReference type="Proteomes" id="UP000325672"/>
    </source>
</evidence>
<keyword evidence="2" id="KW-1185">Reference proteome</keyword>
<protein>
    <submittedName>
        <fullName evidence="1">Uncharacterized protein</fullName>
    </submittedName>
</protein>
<dbReference type="OrthoDB" id="4168576at2759"/>
<evidence type="ECO:0000313" key="1">
    <source>
        <dbReference type="EMBL" id="KAE8141270.1"/>
    </source>
</evidence>
<dbReference type="InterPro" id="IPR011024">
    <property type="entry name" value="G_crystallin-like"/>
</dbReference>
<dbReference type="Proteomes" id="UP000325672">
    <property type="component" value="Unassembled WGS sequence"/>
</dbReference>
<organism evidence="1 2">
    <name type="scientific">Aspergillus pseudotamarii</name>
    <dbReference type="NCBI Taxonomy" id="132259"/>
    <lineage>
        <taxon>Eukaryota</taxon>
        <taxon>Fungi</taxon>
        <taxon>Dikarya</taxon>
        <taxon>Ascomycota</taxon>
        <taxon>Pezizomycotina</taxon>
        <taxon>Eurotiomycetes</taxon>
        <taxon>Eurotiomycetidae</taxon>
        <taxon>Eurotiales</taxon>
        <taxon>Aspergillaceae</taxon>
        <taxon>Aspergillus</taxon>
        <taxon>Aspergillus subgen. Circumdati</taxon>
    </lineage>
</organism>
<proteinExistence type="predicted"/>